<reference evidence="3" key="1">
    <citation type="journal article" date="2019" name="Int. J. Syst. Evol. Microbiol.">
        <title>The Global Catalogue of Microorganisms (GCM) 10K type strain sequencing project: providing services to taxonomists for standard genome sequencing and annotation.</title>
        <authorList>
            <consortium name="The Broad Institute Genomics Platform"/>
            <consortium name="The Broad Institute Genome Sequencing Center for Infectious Disease"/>
            <person name="Wu L."/>
            <person name="Ma J."/>
        </authorList>
    </citation>
    <scope>NUCLEOTIDE SEQUENCE [LARGE SCALE GENOMIC DNA]</scope>
    <source>
        <strain evidence="3">CECT 7226</strain>
    </source>
</reference>
<dbReference type="InterPro" id="IPR025948">
    <property type="entry name" value="HTH-like_dom"/>
</dbReference>
<name>A0ABT8CPE4_9VIBR</name>
<dbReference type="Pfam" id="PF13276">
    <property type="entry name" value="HTH_21"/>
    <property type="match status" value="1"/>
</dbReference>
<dbReference type="PANTHER" id="PTHR46889:SF4">
    <property type="entry name" value="TRANSPOSASE INSO FOR INSERTION SEQUENCE ELEMENT IS911B-RELATED"/>
    <property type="match status" value="1"/>
</dbReference>
<dbReference type="Proteomes" id="UP001223712">
    <property type="component" value="Unassembled WGS sequence"/>
</dbReference>
<evidence type="ECO:0000259" key="1">
    <source>
        <dbReference type="Pfam" id="PF13276"/>
    </source>
</evidence>
<sequence length="102" mass="12010">MKDKILELYERHEGRYGYRRITAALRHLKTVVINHKVVQRLMRALGLKSLVRVKKYKSYAGAVGTIAPDLLQRQFEADQPNQKWVTDVTEFKVNNQKRYLLP</sequence>
<evidence type="ECO:0000313" key="3">
    <source>
        <dbReference type="Proteomes" id="UP001223712"/>
    </source>
</evidence>
<organism evidence="2 3">
    <name type="scientific">Vibrio artabrorum</name>
    <dbReference type="NCBI Taxonomy" id="446374"/>
    <lineage>
        <taxon>Bacteria</taxon>
        <taxon>Pseudomonadati</taxon>
        <taxon>Pseudomonadota</taxon>
        <taxon>Gammaproteobacteria</taxon>
        <taxon>Vibrionales</taxon>
        <taxon>Vibrionaceae</taxon>
        <taxon>Vibrio</taxon>
    </lineage>
</organism>
<accession>A0ABT8CPE4</accession>
<gene>
    <name evidence="2" type="ORF">QWY96_20860</name>
</gene>
<evidence type="ECO:0000313" key="2">
    <source>
        <dbReference type="EMBL" id="MDN3702747.1"/>
    </source>
</evidence>
<feature type="domain" description="HTH-like" evidence="1">
    <location>
        <begin position="3"/>
        <end position="55"/>
    </location>
</feature>
<keyword evidence="3" id="KW-1185">Reference proteome</keyword>
<dbReference type="EMBL" id="JAUFQY010000003">
    <property type="protein sequence ID" value="MDN3702747.1"/>
    <property type="molecule type" value="Genomic_DNA"/>
</dbReference>
<dbReference type="InterPro" id="IPR050900">
    <property type="entry name" value="Transposase_IS3/IS150/IS904"/>
</dbReference>
<protein>
    <submittedName>
        <fullName evidence="2">IS3 family transposase</fullName>
    </submittedName>
</protein>
<proteinExistence type="predicted"/>
<comment type="caution">
    <text evidence="2">The sequence shown here is derived from an EMBL/GenBank/DDBJ whole genome shotgun (WGS) entry which is preliminary data.</text>
</comment>
<dbReference type="PANTHER" id="PTHR46889">
    <property type="entry name" value="TRANSPOSASE INSF FOR INSERTION SEQUENCE IS3B-RELATED"/>
    <property type="match status" value="1"/>
</dbReference>